<dbReference type="PANTHER" id="PTHR35986:SF1">
    <property type="entry name" value="OS10G0430800 PROTEIN"/>
    <property type="match status" value="1"/>
</dbReference>
<dbReference type="AlphaFoldDB" id="A0AAV6WPX0"/>
<feature type="region of interest" description="Disordered" evidence="1">
    <location>
        <begin position="148"/>
        <end position="174"/>
    </location>
</feature>
<feature type="region of interest" description="Disordered" evidence="1">
    <location>
        <begin position="205"/>
        <end position="243"/>
    </location>
</feature>
<proteinExistence type="predicted"/>
<accession>A0AAV6WPX0</accession>
<protein>
    <submittedName>
        <fullName evidence="2">Uncharacterized protein</fullName>
    </submittedName>
</protein>
<dbReference type="Proteomes" id="UP000826271">
    <property type="component" value="Unassembled WGS sequence"/>
</dbReference>
<organism evidence="2 3">
    <name type="scientific">Buddleja alternifolia</name>
    <dbReference type="NCBI Taxonomy" id="168488"/>
    <lineage>
        <taxon>Eukaryota</taxon>
        <taxon>Viridiplantae</taxon>
        <taxon>Streptophyta</taxon>
        <taxon>Embryophyta</taxon>
        <taxon>Tracheophyta</taxon>
        <taxon>Spermatophyta</taxon>
        <taxon>Magnoliopsida</taxon>
        <taxon>eudicotyledons</taxon>
        <taxon>Gunneridae</taxon>
        <taxon>Pentapetalae</taxon>
        <taxon>asterids</taxon>
        <taxon>lamiids</taxon>
        <taxon>Lamiales</taxon>
        <taxon>Scrophulariaceae</taxon>
        <taxon>Buddlejeae</taxon>
        <taxon>Buddleja</taxon>
    </lineage>
</organism>
<evidence type="ECO:0000313" key="2">
    <source>
        <dbReference type="EMBL" id="KAG8373076.1"/>
    </source>
</evidence>
<sequence length="243" mass="27744">MGDALFDLEQVLRSRKEQLTLQEANILLAWRAQAMRDFTVGFGGGSIVTWLATKRLSNLFRLNLTFGAAAACGLWKFGRSVESSVERVLALEGSRIQSELANILLKRYYTDPLVLQRLSKHFYSEEVYEDSSVDKPVFRWRFRNFSGDPGTNSQSTSSYSEEVTDSKKNEVKKTTNEPKQVYVNAAGGSIEDPFDFVFGFPGVAEDIPHPDTPSGTSSRRHIRREKRSRRRHRRHNHEEEPDI</sequence>
<name>A0AAV6WPX0_9LAMI</name>
<comment type="caution">
    <text evidence="2">The sequence shown here is derived from an EMBL/GenBank/DDBJ whole genome shotgun (WGS) entry which is preliminary data.</text>
</comment>
<reference evidence="2" key="1">
    <citation type="submission" date="2019-10" db="EMBL/GenBank/DDBJ databases">
        <authorList>
            <person name="Zhang R."/>
            <person name="Pan Y."/>
            <person name="Wang J."/>
            <person name="Ma R."/>
            <person name="Yu S."/>
        </authorList>
    </citation>
    <scope>NUCLEOTIDE SEQUENCE</scope>
    <source>
        <strain evidence="2">LA-IB0</strain>
        <tissue evidence="2">Leaf</tissue>
    </source>
</reference>
<keyword evidence="3" id="KW-1185">Reference proteome</keyword>
<feature type="compositionally biased region" description="Polar residues" evidence="1">
    <location>
        <begin position="149"/>
        <end position="161"/>
    </location>
</feature>
<feature type="compositionally biased region" description="Basic residues" evidence="1">
    <location>
        <begin position="218"/>
        <end position="235"/>
    </location>
</feature>
<evidence type="ECO:0000256" key="1">
    <source>
        <dbReference type="SAM" id="MobiDB-lite"/>
    </source>
</evidence>
<dbReference type="EMBL" id="WHWC01000012">
    <property type="protein sequence ID" value="KAG8373076.1"/>
    <property type="molecule type" value="Genomic_DNA"/>
</dbReference>
<gene>
    <name evidence="2" type="ORF">BUALT_Bualt12G0133100</name>
</gene>
<evidence type="ECO:0000313" key="3">
    <source>
        <dbReference type="Proteomes" id="UP000826271"/>
    </source>
</evidence>
<dbReference type="PANTHER" id="PTHR35986">
    <property type="entry name" value="EXPRESSED PROTEIN"/>
    <property type="match status" value="1"/>
</dbReference>
<feature type="compositionally biased region" description="Basic and acidic residues" evidence="1">
    <location>
        <begin position="164"/>
        <end position="174"/>
    </location>
</feature>